<evidence type="ECO:0000313" key="6">
    <source>
        <dbReference type="Proteomes" id="UP001485043"/>
    </source>
</evidence>
<dbReference type="Pfam" id="PF00076">
    <property type="entry name" value="RRM_1"/>
    <property type="match status" value="1"/>
</dbReference>
<proteinExistence type="predicted"/>
<keyword evidence="6" id="KW-1185">Reference proteome</keyword>
<gene>
    <name evidence="5" type="ORF">WJX84_002060</name>
</gene>
<name>A0AAW1TD18_9CHLO</name>
<evidence type="ECO:0000259" key="4">
    <source>
        <dbReference type="PROSITE" id="PS50102"/>
    </source>
</evidence>
<dbReference type="EMBL" id="JALJOV010000121">
    <property type="protein sequence ID" value="KAK9866946.1"/>
    <property type="molecule type" value="Genomic_DNA"/>
</dbReference>
<feature type="compositionally biased region" description="Low complexity" evidence="3">
    <location>
        <begin position="114"/>
        <end position="127"/>
    </location>
</feature>
<organism evidence="5 6">
    <name type="scientific">Apatococcus fuscideae</name>
    <dbReference type="NCBI Taxonomy" id="2026836"/>
    <lineage>
        <taxon>Eukaryota</taxon>
        <taxon>Viridiplantae</taxon>
        <taxon>Chlorophyta</taxon>
        <taxon>core chlorophytes</taxon>
        <taxon>Trebouxiophyceae</taxon>
        <taxon>Chlorellales</taxon>
        <taxon>Chlorellaceae</taxon>
        <taxon>Apatococcus</taxon>
    </lineage>
</organism>
<evidence type="ECO:0000256" key="2">
    <source>
        <dbReference type="PROSITE-ProRule" id="PRU00176"/>
    </source>
</evidence>
<protein>
    <recommendedName>
        <fullName evidence="4">RRM domain-containing protein</fullName>
    </recommendedName>
</protein>
<dbReference type="PROSITE" id="PS50102">
    <property type="entry name" value="RRM"/>
    <property type="match status" value="1"/>
</dbReference>
<evidence type="ECO:0000256" key="3">
    <source>
        <dbReference type="SAM" id="MobiDB-lite"/>
    </source>
</evidence>
<keyword evidence="1 2" id="KW-0694">RNA-binding</keyword>
<dbReference type="PANTHER" id="PTHR23189">
    <property type="entry name" value="RNA RECOGNITION MOTIF-CONTAINING"/>
    <property type="match status" value="1"/>
</dbReference>
<dbReference type="AlphaFoldDB" id="A0AAW1TD18"/>
<reference evidence="5 6" key="1">
    <citation type="journal article" date="2024" name="Nat. Commun.">
        <title>Phylogenomics reveals the evolutionary origins of lichenization in chlorophyte algae.</title>
        <authorList>
            <person name="Puginier C."/>
            <person name="Libourel C."/>
            <person name="Otte J."/>
            <person name="Skaloud P."/>
            <person name="Haon M."/>
            <person name="Grisel S."/>
            <person name="Petersen M."/>
            <person name="Berrin J.G."/>
            <person name="Delaux P.M."/>
            <person name="Dal Grande F."/>
            <person name="Keller J."/>
        </authorList>
    </citation>
    <scope>NUCLEOTIDE SEQUENCE [LARGE SCALE GENOMIC DNA]</scope>
    <source>
        <strain evidence="5 6">SAG 2523</strain>
    </source>
</reference>
<feature type="region of interest" description="Disordered" evidence="3">
    <location>
        <begin position="146"/>
        <end position="200"/>
    </location>
</feature>
<accession>A0AAW1TD18</accession>
<dbReference type="InterPro" id="IPR035979">
    <property type="entry name" value="RBD_domain_sf"/>
</dbReference>
<dbReference type="GO" id="GO:0003723">
    <property type="term" value="F:RNA binding"/>
    <property type="evidence" value="ECO:0007669"/>
    <property type="project" value="UniProtKB-UniRule"/>
</dbReference>
<feature type="region of interest" description="Disordered" evidence="3">
    <location>
        <begin position="71"/>
        <end position="130"/>
    </location>
</feature>
<sequence length="336" mass="35195">MNGNFQDYASARWRSTYPPVAEEDAAALASEGQGTSAIAGLEAGLQNLQMGMLGGIGSSYNSGAAPRVPSSGALDAHGTLGNGMLPISRQHGSSSSLHDLPSSRRRSGSHPDLRSLGSLQSSPSGSGHLYAAGHVRRRSSEDDVFGAAGGLEMSSDPSEAATARNVGMAESSSAGSLPHVESRGSIASGIGDLPPGDPPSRTLLIRNIQPSISDEALRATFAVYGDIRTLYTQGKQHGFILVSFFDVRAAYMAITAVKHAQASQQSCLEITYAGPAESLIDKDPNQGTITLFRPQPTKPSTGLARWQRFHTTRSPRPASSPVNLVHTRCPTICSSI</sequence>
<dbReference type="Gene3D" id="3.30.70.330">
    <property type="match status" value="1"/>
</dbReference>
<dbReference type="SUPFAM" id="SSF54928">
    <property type="entry name" value="RNA-binding domain, RBD"/>
    <property type="match status" value="1"/>
</dbReference>
<feature type="domain" description="RRM" evidence="4">
    <location>
        <begin position="201"/>
        <end position="275"/>
    </location>
</feature>
<dbReference type="Proteomes" id="UP001485043">
    <property type="component" value="Unassembled WGS sequence"/>
</dbReference>
<dbReference type="InterPro" id="IPR000504">
    <property type="entry name" value="RRM_dom"/>
</dbReference>
<evidence type="ECO:0000256" key="1">
    <source>
        <dbReference type="ARBA" id="ARBA00022884"/>
    </source>
</evidence>
<comment type="caution">
    <text evidence="5">The sequence shown here is derived from an EMBL/GenBank/DDBJ whole genome shotgun (WGS) entry which is preliminary data.</text>
</comment>
<evidence type="ECO:0000313" key="5">
    <source>
        <dbReference type="EMBL" id="KAK9866946.1"/>
    </source>
</evidence>
<dbReference type="InterPro" id="IPR012677">
    <property type="entry name" value="Nucleotide-bd_a/b_plait_sf"/>
</dbReference>